<reference evidence="1 2" key="1">
    <citation type="submission" date="2018-08" db="EMBL/GenBank/DDBJ databases">
        <title>A genome reference for cultivated species of the human gut microbiota.</title>
        <authorList>
            <person name="Zou Y."/>
            <person name="Xue W."/>
            <person name="Luo G."/>
        </authorList>
    </citation>
    <scope>NUCLEOTIDE SEQUENCE [LARGE SCALE GENOMIC DNA]</scope>
    <source>
        <strain evidence="1 2">AM23-13</strain>
    </source>
</reference>
<dbReference type="EMBL" id="QRHW01000007">
    <property type="protein sequence ID" value="RHG09486.1"/>
    <property type="molecule type" value="Genomic_DNA"/>
</dbReference>
<gene>
    <name evidence="1" type="ORF">DW641_05880</name>
</gene>
<name>A0A414S354_9FIRM</name>
<accession>A0A414S354</accession>
<evidence type="ECO:0000313" key="1">
    <source>
        <dbReference type="EMBL" id="RHG09486.1"/>
    </source>
</evidence>
<dbReference type="AlphaFoldDB" id="A0A414S354"/>
<protein>
    <recommendedName>
        <fullName evidence="3">Chloramphenicol resistance protein</fullName>
    </recommendedName>
</protein>
<evidence type="ECO:0000313" key="2">
    <source>
        <dbReference type="Proteomes" id="UP000284112"/>
    </source>
</evidence>
<proteinExistence type="predicted"/>
<evidence type="ECO:0008006" key="3">
    <source>
        <dbReference type="Google" id="ProtNLM"/>
    </source>
</evidence>
<comment type="caution">
    <text evidence="1">The sequence shown here is derived from an EMBL/GenBank/DDBJ whole genome shotgun (WGS) entry which is preliminary data.</text>
</comment>
<dbReference type="Proteomes" id="UP000284112">
    <property type="component" value="Unassembled WGS sequence"/>
</dbReference>
<organism evidence="1 2">
    <name type="scientific">Dorea longicatena</name>
    <dbReference type="NCBI Taxonomy" id="88431"/>
    <lineage>
        <taxon>Bacteria</taxon>
        <taxon>Bacillati</taxon>
        <taxon>Bacillota</taxon>
        <taxon>Clostridia</taxon>
        <taxon>Lachnospirales</taxon>
        <taxon>Lachnospiraceae</taxon>
        <taxon>Dorea</taxon>
    </lineage>
</organism>
<sequence>MQTEKYKPIIDSIRDYILTCDFLKDYKVNVDHLGVNMEYSINALPCDPLIKKYVDGGSIKQFQFALTSKDCYDGDARTAIENSGFYEQFEDWIAEQDSKGIYPELIGKAPTSISVMQKGYLFDLDTDLGQYEIQCKLEYEQEV</sequence>